<evidence type="ECO:0000313" key="2">
    <source>
        <dbReference type="Proteomes" id="UP000216001"/>
    </source>
</evidence>
<reference evidence="1 2" key="1">
    <citation type="submission" date="2017-07" db="EMBL/GenBank/DDBJ databases">
        <title>blaIMP-27 on transferable plasmids in Proteus mirabilis and Providencia rettgeri.</title>
        <authorList>
            <person name="Potter R."/>
        </authorList>
    </citation>
    <scope>NUCLEOTIDE SEQUENCE [LARGE SCALE GENOMIC DNA]</scope>
    <source>
        <strain evidence="1 2">PR1</strain>
    </source>
</reference>
<dbReference type="RefSeq" id="WP_094962804.1">
    <property type="nucleotide sequence ID" value="NZ_JAGKLI010000052.1"/>
</dbReference>
<name>A0A264VN70_PRORE</name>
<protein>
    <submittedName>
        <fullName evidence="1">Uncharacterized protein</fullName>
    </submittedName>
</protein>
<comment type="caution">
    <text evidence="1">The sequence shown here is derived from an EMBL/GenBank/DDBJ whole genome shotgun (WGS) entry which is preliminary data.</text>
</comment>
<organism evidence="1 2">
    <name type="scientific">Providencia rettgeri</name>
    <dbReference type="NCBI Taxonomy" id="587"/>
    <lineage>
        <taxon>Bacteria</taxon>
        <taxon>Pseudomonadati</taxon>
        <taxon>Pseudomonadota</taxon>
        <taxon>Gammaproteobacteria</taxon>
        <taxon>Enterobacterales</taxon>
        <taxon>Morganellaceae</taxon>
        <taxon>Providencia</taxon>
    </lineage>
</organism>
<dbReference type="Proteomes" id="UP000216001">
    <property type="component" value="Unassembled WGS sequence"/>
</dbReference>
<sequence>MKKYGIRTTEKDSTPGFRSNDITIKWFSSETERNKYYDHLMAPHKPDLREMMTDNDYITSHYEKIEE</sequence>
<dbReference type="AlphaFoldDB" id="A0A264VN70"/>
<gene>
    <name evidence="1" type="ORF">CHI95_20745</name>
</gene>
<evidence type="ECO:0000313" key="1">
    <source>
        <dbReference type="EMBL" id="OZS72722.1"/>
    </source>
</evidence>
<dbReference type="EMBL" id="NOWC01000032">
    <property type="protein sequence ID" value="OZS72722.1"/>
    <property type="molecule type" value="Genomic_DNA"/>
</dbReference>
<proteinExistence type="predicted"/>
<accession>A0A264VN70</accession>